<evidence type="ECO:0000256" key="8">
    <source>
        <dbReference type="ARBA" id="ARBA00023002"/>
    </source>
</evidence>
<feature type="domain" description="FAD-binding FR-type" evidence="10">
    <location>
        <begin position="6"/>
        <end position="115"/>
    </location>
</feature>
<comment type="catalytic activity">
    <reaction evidence="9">
        <text>2 reduced [2Fe-2S]-[ferredoxin] + NADP(+) + H(+) = 2 oxidized [2Fe-2S]-[ferredoxin] + NADPH</text>
        <dbReference type="Rhea" id="RHEA:20125"/>
        <dbReference type="Rhea" id="RHEA-COMP:10000"/>
        <dbReference type="Rhea" id="RHEA-COMP:10001"/>
        <dbReference type="ChEBI" id="CHEBI:15378"/>
        <dbReference type="ChEBI" id="CHEBI:33737"/>
        <dbReference type="ChEBI" id="CHEBI:33738"/>
        <dbReference type="ChEBI" id="CHEBI:57783"/>
        <dbReference type="ChEBI" id="CHEBI:58349"/>
        <dbReference type="EC" id="1.18.1.2"/>
    </reaction>
</comment>
<evidence type="ECO:0000313" key="12">
    <source>
        <dbReference type="Proteomes" id="UP000252479"/>
    </source>
</evidence>
<dbReference type="Proteomes" id="UP000252479">
    <property type="component" value="Unassembled WGS sequence"/>
</dbReference>
<comment type="similarity">
    <text evidence="2">Belongs to the ferredoxin--NADP reductase type 1 family.</text>
</comment>
<evidence type="ECO:0000256" key="1">
    <source>
        <dbReference type="ARBA" id="ARBA00001974"/>
    </source>
</evidence>
<dbReference type="OrthoDB" id="9784483at2"/>
<dbReference type="GO" id="GO:0004324">
    <property type="term" value="F:ferredoxin-NADP+ reductase activity"/>
    <property type="evidence" value="ECO:0007669"/>
    <property type="project" value="UniProtKB-EC"/>
</dbReference>
<evidence type="ECO:0000259" key="10">
    <source>
        <dbReference type="PROSITE" id="PS51384"/>
    </source>
</evidence>
<gene>
    <name evidence="11" type="ORF">CIK83_14185</name>
</gene>
<dbReference type="CDD" id="cd06195">
    <property type="entry name" value="FNR1"/>
    <property type="match status" value="1"/>
</dbReference>
<dbReference type="GeneID" id="303190072"/>
<evidence type="ECO:0000256" key="7">
    <source>
        <dbReference type="ARBA" id="ARBA00022857"/>
    </source>
</evidence>
<dbReference type="EC" id="1.18.1.2" evidence="3"/>
<comment type="cofactor">
    <cofactor evidence="1">
        <name>FAD</name>
        <dbReference type="ChEBI" id="CHEBI:57692"/>
    </cofactor>
</comment>
<evidence type="ECO:0000256" key="9">
    <source>
        <dbReference type="ARBA" id="ARBA00047776"/>
    </source>
</evidence>
<dbReference type="InterPro" id="IPR039261">
    <property type="entry name" value="FNR_nucleotide-bd"/>
</dbReference>
<dbReference type="SUPFAM" id="SSF63380">
    <property type="entry name" value="Riboflavin synthase domain-like"/>
    <property type="match status" value="1"/>
</dbReference>
<name>A0A368LIW7_9VIBR</name>
<dbReference type="EMBL" id="QPGL01000002">
    <property type="protein sequence ID" value="RCS70565.1"/>
    <property type="molecule type" value="Genomic_DNA"/>
</dbReference>
<keyword evidence="12" id="KW-1185">Reference proteome</keyword>
<dbReference type="SUPFAM" id="SSF52343">
    <property type="entry name" value="Ferredoxin reductase-like, C-terminal NADP-linked domain"/>
    <property type="match status" value="1"/>
</dbReference>
<dbReference type="GO" id="GO:0034599">
    <property type="term" value="P:cellular response to oxidative stress"/>
    <property type="evidence" value="ECO:0007669"/>
    <property type="project" value="TreeGrafter"/>
</dbReference>
<dbReference type="InterPro" id="IPR001433">
    <property type="entry name" value="OxRdtase_FAD/NAD-bd"/>
</dbReference>
<evidence type="ECO:0000256" key="2">
    <source>
        <dbReference type="ARBA" id="ARBA00008312"/>
    </source>
</evidence>
<dbReference type="AlphaFoldDB" id="A0A368LIW7"/>
<evidence type="ECO:0000256" key="4">
    <source>
        <dbReference type="ARBA" id="ARBA00022630"/>
    </source>
</evidence>
<dbReference type="Gene3D" id="2.40.30.10">
    <property type="entry name" value="Translation factors"/>
    <property type="match status" value="1"/>
</dbReference>
<accession>A0A368LIW7</accession>
<dbReference type="PANTHER" id="PTHR47878:SF1">
    <property type="entry name" value="FLAVODOXIN_FERREDOXIN--NADP REDUCTASE"/>
    <property type="match status" value="1"/>
</dbReference>
<dbReference type="InterPro" id="IPR001709">
    <property type="entry name" value="Flavoprot_Pyr_Nucl_cyt_Rdtase"/>
</dbReference>
<dbReference type="InterPro" id="IPR017927">
    <property type="entry name" value="FAD-bd_FR_type"/>
</dbReference>
<keyword evidence="8" id="KW-0560">Oxidoreductase</keyword>
<protein>
    <recommendedName>
        <fullName evidence="3">ferredoxin--NADP(+) reductase</fullName>
        <ecNumber evidence="3">1.18.1.2</ecNumber>
    </recommendedName>
</protein>
<sequence>MKEIPLGFVSGTVVNRTDWAAHLFSLEVHAPASAFPSPPFIAGQFSKLAVQDEEGEWVRRAYSMVNKPCIESDKAIFEFLVIEIPDGKLTPLLGQLSQGDDVLVGTLPSGFMTLEEVPETAKDLWMLSTGTGIGPFISILEEIEQCKRFEHLILVHAVRTKEELVYKDKIMSLLKQYQGKLRYVPIVSREPVSGALSGRIPQQLQTGGLATAAHVPLTEQGSFFYLCGNPNMVHDTRDALQIMGYKKHLRREAGHFSFENYW</sequence>
<dbReference type="Pfam" id="PF00175">
    <property type="entry name" value="NAD_binding_1"/>
    <property type="match status" value="1"/>
</dbReference>
<dbReference type="InterPro" id="IPR033892">
    <property type="entry name" value="FNR_bac"/>
</dbReference>
<evidence type="ECO:0000256" key="3">
    <source>
        <dbReference type="ARBA" id="ARBA00013223"/>
    </source>
</evidence>
<keyword evidence="7" id="KW-0521">NADP</keyword>
<dbReference type="InterPro" id="IPR017938">
    <property type="entry name" value="Riboflavin_synthase-like_b-brl"/>
</dbReference>
<evidence type="ECO:0000313" key="11">
    <source>
        <dbReference type="EMBL" id="RCS70565.1"/>
    </source>
</evidence>
<dbReference type="PANTHER" id="PTHR47878">
    <property type="entry name" value="OXIDOREDUCTASE FAD/NAD(P)-BINDING DOMAIN PROTEIN"/>
    <property type="match status" value="1"/>
</dbReference>
<dbReference type="RefSeq" id="WP_086960139.1">
    <property type="nucleotide sequence ID" value="NZ_AP018681.1"/>
</dbReference>
<dbReference type="GO" id="GO:0042167">
    <property type="term" value="P:heme catabolic process"/>
    <property type="evidence" value="ECO:0007669"/>
    <property type="project" value="TreeGrafter"/>
</dbReference>
<reference evidence="11 12" key="1">
    <citation type="journal article" date="2017" name="Elife">
        <title>Extensive horizontal gene transfer in cheese-associated bacteria.</title>
        <authorList>
            <person name="Bonham K.S."/>
            <person name="Wolfe B.E."/>
            <person name="Dutton R.J."/>
        </authorList>
    </citation>
    <scope>NUCLEOTIDE SEQUENCE [LARGE SCALE GENOMIC DNA]</scope>
    <source>
        <strain evidence="11 12">JB196</strain>
    </source>
</reference>
<dbReference type="PROSITE" id="PS51384">
    <property type="entry name" value="FAD_FR"/>
    <property type="match status" value="1"/>
</dbReference>
<comment type="caution">
    <text evidence="11">The sequence shown here is derived from an EMBL/GenBank/DDBJ whole genome shotgun (WGS) entry which is preliminary data.</text>
</comment>
<dbReference type="InterPro" id="IPR051930">
    <property type="entry name" value="FNR_type-1"/>
</dbReference>
<keyword evidence="5" id="KW-0547">Nucleotide-binding</keyword>
<dbReference type="Gene3D" id="3.40.50.80">
    <property type="entry name" value="Nucleotide-binding domain of ferredoxin-NADP reductase (FNR) module"/>
    <property type="match status" value="1"/>
</dbReference>
<keyword evidence="4" id="KW-0285">Flavoprotein</keyword>
<proteinExistence type="inferred from homology"/>
<organism evidence="11 12">
    <name type="scientific">Vibrio casei</name>
    <dbReference type="NCBI Taxonomy" id="673372"/>
    <lineage>
        <taxon>Bacteria</taxon>
        <taxon>Pseudomonadati</taxon>
        <taxon>Pseudomonadota</taxon>
        <taxon>Gammaproteobacteria</taxon>
        <taxon>Vibrionales</taxon>
        <taxon>Vibrionaceae</taxon>
        <taxon>Vibrio</taxon>
    </lineage>
</organism>
<evidence type="ECO:0000256" key="5">
    <source>
        <dbReference type="ARBA" id="ARBA00022741"/>
    </source>
</evidence>
<keyword evidence="6" id="KW-0274">FAD</keyword>
<dbReference type="GO" id="GO:0000166">
    <property type="term" value="F:nucleotide binding"/>
    <property type="evidence" value="ECO:0007669"/>
    <property type="project" value="UniProtKB-KW"/>
</dbReference>
<evidence type="ECO:0000256" key="6">
    <source>
        <dbReference type="ARBA" id="ARBA00022827"/>
    </source>
</evidence>
<dbReference type="PRINTS" id="PR00371">
    <property type="entry name" value="FPNCR"/>
</dbReference>